<evidence type="ECO:0000313" key="2">
    <source>
        <dbReference type="Proteomes" id="UP000298061"/>
    </source>
</evidence>
<dbReference type="AlphaFoldDB" id="A0A4Y9ZRT6"/>
<dbReference type="EMBL" id="SFCI01001046">
    <property type="protein sequence ID" value="TFY76940.1"/>
    <property type="molecule type" value="Genomic_DNA"/>
</dbReference>
<reference evidence="1 2" key="1">
    <citation type="submission" date="2019-02" db="EMBL/GenBank/DDBJ databases">
        <title>Genome sequencing of the rare red list fungi Hericium alpestre (H. flagellum).</title>
        <authorList>
            <person name="Buettner E."/>
            <person name="Kellner H."/>
        </authorList>
    </citation>
    <scope>NUCLEOTIDE SEQUENCE [LARGE SCALE GENOMIC DNA]</scope>
    <source>
        <strain evidence="1 2">DSM 108284</strain>
    </source>
</reference>
<sequence length="254" mass="28739">MRGAVGVFYDKSTNEYFEELGCDDFVLDKVNPRAKPANMADDPALLDEAEAEADLKSWKQDWVRTGGRLLMPFHQLAFGPRPEQLSILAGLTFDDTLFMQVYQSWLNGYAETEKASKLPEVKLHAAYMRAVYDSQTNEFKAGLKEHLAQEHERQIEVYTWLKDAGEQEKTLNTITKCEGQIGVKSVHSGMTIDSRSLKWNEADPTGFHSMEEVDAERLNDVTAVWNNDDSVCRERNSRGVIEIVASPNRVRCAS</sequence>
<organism evidence="1 2">
    <name type="scientific">Hericium alpestre</name>
    <dbReference type="NCBI Taxonomy" id="135208"/>
    <lineage>
        <taxon>Eukaryota</taxon>
        <taxon>Fungi</taxon>
        <taxon>Dikarya</taxon>
        <taxon>Basidiomycota</taxon>
        <taxon>Agaricomycotina</taxon>
        <taxon>Agaricomycetes</taxon>
        <taxon>Russulales</taxon>
        <taxon>Hericiaceae</taxon>
        <taxon>Hericium</taxon>
    </lineage>
</organism>
<protein>
    <submittedName>
        <fullName evidence="1">Uncharacterized protein</fullName>
    </submittedName>
</protein>
<gene>
    <name evidence="1" type="ORF">EWM64_g7073</name>
</gene>
<dbReference type="Proteomes" id="UP000298061">
    <property type="component" value="Unassembled WGS sequence"/>
</dbReference>
<comment type="caution">
    <text evidence="1">The sequence shown here is derived from an EMBL/GenBank/DDBJ whole genome shotgun (WGS) entry which is preliminary data.</text>
</comment>
<keyword evidence="2" id="KW-1185">Reference proteome</keyword>
<name>A0A4Y9ZRT6_9AGAM</name>
<dbReference type="STRING" id="135208.A0A4Y9ZRT6"/>
<accession>A0A4Y9ZRT6</accession>
<evidence type="ECO:0000313" key="1">
    <source>
        <dbReference type="EMBL" id="TFY76940.1"/>
    </source>
</evidence>
<proteinExistence type="predicted"/>